<dbReference type="GO" id="GO:0008270">
    <property type="term" value="F:zinc ion binding"/>
    <property type="evidence" value="ECO:0007669"/>
    <property type="project" value="UniProtKB-KW"/>
</dbReference>
<dbReference type="Pfam" id="PF01363">
    <property type="entry name" value="FYVE"/>
    <property type="match status" value="1"/>
</dbReference>
<dbReference type="InterPro" id="IPR000306">
    <property type="entry name" value="Znf_FYVE"/>
</dbReference>
<proteinExistence type="predicted"/>
<evidence type="ECO:0000313" key="7">
    <source>
        <dbReference type="EMBL" id="SCU72880.1"/>
    </source>
</evidence>
<dbReference type="InterPro" id="IPR011011">
    <property type="entry name" value="Znf_FYVE_PHD"/>
</dbReference>
<dbReference type="PANTHER" id="PTHR39490">
    <property type="entry name" value="ARRESTIN DOMAIN-CONTAINING PROTEIN D"/>
    <property type="match status" value="1"/>
</dbReference>
<evidence type="ECO:0000256" key="4">
    <source>
        <dbReference type="PROSITE-ProRule" id="PRU00091"/>
    </source>
</evidence>
<organism evidence="7 8">
    <name type="scientific">Trypanosoma equiperdum</name>
    <dbReference type="NCBI Taxonomy" id="5694"/>
    <lineage>
        <taxon>Eukaryota</taxon>
        <taxon>Discoba</taxon>
        <taxon>Euglenozoa</taxon>
        <taxon>Kinetoplastea</taxon>
        <taxon>Metakinetoplastina</taxon>
        <taxon>Trypanosomatida</taxon>
        <taxon>Trypanosomatidae</taxon>
        <taxon>Trypanosoma</taxon>
    </lineage>
</organism>
<dbReference type="VEuPathDB" id="TriTrypDB:TEOVI_000446400"/>
<dbReference type="EMBL" id="CZPT02001923">
    <property type="protein sequence ID" value="SCU72880.1"/>
    <property type="molecule type" value="Genomic_DNA"/>
</dbReference>
<accession>A0A1G4IKK4</accession>
<keyword evidence="3" id="KW-0862">Zinc</keyword>
<evidence type="ECO:0000256" key="3">
    <source>
        <dbReference type="ARBA" id="ARBA00022833"/>
    </source>
</evidence>
<dbReference type="RefSeq" id="XP_067083332.1">
    <property type="nucleotide sequence ID" value="XM_067227231.1"/>
</dbReference>
<dbReference type="SUPFAM" id="SSF57903">
    <property type="entry name" value="FYVE/PHD zinc finger"/>
    <property type="match status" value="1"/>
</dbReference>
<dbReference type="PANTHER" id="PTHR39490:SF8">
    <property type="entry name" value="ZINC FINGER FYVE DOMAIN-CONTAINING PROTEIN 21"/>
    <property type="match status" value="1"/>
</dbReference>
<evidence type="ECO:0000313" key="8">
    <source>
        <dbReference type="Proteomes" id="UP000195570"/>
    </source>
</evidence>
<dbReference type="Proteomes" id="UP000195570">
    <property type="component" value="Unassembled WGS sequence"/>
</dbReference>
<dbReference type="InterPro" id="IPR017455">
    <property type="entry name" value="Znf_FYVE-rel"/>
</dbReference>
<dbReference type="InterPro" id="IPR013083">
    <property type="entry name" value="Znf_RING/FYVE/PHD"/>
</dbReference>
<comment type="caution">
    <text evidence="7">The sequence shown here is derived from an EMBL/GenBank/DDBJ whole genome shotgun (WGS) entry which is preliminary data.</text>
</comment>
<evidence type="ECO:0000256" key="1">
    <source>
        <dbReference type="ARBA" id="ARBA00022723"/>
    </source>
</evidence>
<name>A0A1G4IKK4_TRYEQ</name>
<feature type="region of interest" description="Disordered" evidence="5">
    <location>
        <begin position="92"/>
        <end position="122"/>
    </location>
</feature>
<dbReference type="PROSITE" id="PS50178">
    <property type="entry name" value="ZF_FYVE"/>
    <property type="match status" value="1"/>
</dbReference>
<evidence type="ECO:0000256" key="2">
    <source>
        <dbReference type="ARBA" id="ARBA00022771"/>
    </source>
</evidence>
<feature type="domain" description="FYVE-type" evidence="6">
    <location>
        <begin position="14"/>
        <end position="74"/>
    </location>
</feature>
<dbReference type="Gene3D" id="3.30.40.10">
    <property type="entry name" value="Zinc/RING finger domain, C3HC4 (zinc finger)"/>
    <property type="match status" value="1"/>
</dbReference>
<dbReference type="InterPro" id="IPR052113">
    <property type="entry name" value="FYVE-type_Zinc_Finger"/>
</dbReference>
<evidence type="ECO:0000259" key="6">
    <source>
        <dbReference type="PROSITE" id="PS50178"/>
    </source>
</evidence>
<reference evidence="7" key="1">
    <citation type="submission" date="2016-09" db="EMBL/GenBank/DDBJ databases">
        <authorList>
            <person name="Hebert L."/>
            <person name="Moumen B."/>
        </authorList>
    </citation>
    <scope>NUCLEOTIDE SEQUENCE [LARGE SCALE GENOMIC DNA]</scope>
    <source>
        <strain evidence="7">OVI</strain>
    </source>
</reference>
<gene>
    <name evidence="7" type="ORF">TEOVI_000446400</name>
</gene>
<evidence type="ECO:0000256" key="5">
    <source>
        <dbReference type="SAM" id="MobiDB-lite"/>
    </source>
</evidence>
<sequence length="285" mass="31314">MGASEAKGENWQKDSDVSGCCKCNVSFSLTTRRHHCRKCGLVVCSKCSRYRINLSSHDSDTPKRVCRHCFHTLRKNGAAGFETGVGSSASTGGWGLDGSVSPTTEKENTADDTNFETPDDEKAPAAEDCDSINCCFVGAGCGGCYGEGADAYYDTGTLYSDPITALLDVGEKTALQTEKERLLQQWTEIRQNVVFVDIQLQEVERVGENTPVGYCQEVENIMLQPELPERLRTMFPFPRGGEGNMELLMKPLEPITALTCKSQKEVSDALRQVTAQLQLSRLPNY</sequence>
<dbReference type="GeneID" id="92378404"/>
<keyword evidence="2 4" id="KW-0863">Zinc-finger</keyword>
<keyword evidence="1" id="KW-0479">Metal-binding</keyword>
<dbReference type="AlphaFoldDB" id="A0A1G4IKK4"/>
<dbReference type="SMART" id="SM00064">
    <property type="entry name" value="FYVE"/>
    <property type="match status" value="1"/>
</dbReference>
<keyword evidence="8" id="KW-1185">Reference proteome</keyword>
<protein>
    <submittedName>
        <fullName evidence="7">Zinc finger protein, putative</fullName>
    </submittedName>
</protein>